<reference evidence="2" key="1">
    <citation type="submission" date="2022-01" db="EMBL/GenBank/DDBJ databases">
        <title>Novel bile acid biosynthetic pathways are enriched in the microbiome of centenarians.</title>
        <authorList>
            <person name="Sato Y."/>
            <person name="Atarashi K."/>
            <person name="Plichta R.D."/>
            <person name="Arai Y."/>
            <person name="Sasajima S."/>
            <person name="Kearney M.S."/>
            <person name="Suda W."/>
            <person name="Takeshita K."/>
            <person name="Sasaki T."/>
            <person name="Okamoto S."/>
            <person name="Skelly N.A."/>
            <person name="Okamura Y."/>
            <person name="Vlamakis H."/>
            <person name="Li Y."/>
            <person name="Tanoue T."/>
            <person name="Takei H."/>
            <person name="Nittono H."/>
            <person name="Narushima S."/>
            <person name="Irie J."/>
            <person name="Itoh H."/>
            <person name="Moriya K."/>
            <person name="Sugiura Y."/>
            <person name="Suematsu M."/>
            <person name="Moritoki N."/>
            <person name="Shibata S."/>
            <person name="Littman R.D."/>
            <person name="Fischbach A.M."/>
            <person name="Uwamino Y."/>
            <person name="Inoue T."/>
            <person name="Honda A."/>
            <person name="Hattori M."/>
            <person name="Murai T."/>
            <person name="Xavier J.R."/>
            <person name="Hirose N."/>
            <person name="Honda K."/>
        </authorList>
    </citation>
    <scope>NUCLEOTIDE SEQUENCE</scope>
    <source>
        <strain evidence="2">CE91-St16</strain>
    </source>
</reference>
<dbReference type="RefSeq" id="WP_039939397.1">
    <property type="nucleotide sequence ID" value="NZ_AP025581.1"/>
</dbReference>
<sequence length="228" mass="25423">MKRKIGTALLTVCVTAAAYAQGPLSAADRTRNAKTAARIERYRLDSKENNLFVTAASGITAHNQATAGVKVEYSRQLKGNFYWGADFSARWHLGSLMDYDWSGRGPDPYRNTVAQDIYKLDAMAYYRLPVVKGRLFLRFGAGVGAGYHRMIRDVDGEKDMDKDKVLPYFNVECAWILRVTKGFELKFSPTILLAPSEFSVSPVKLGAPTDVTPWLTDAGFSLTCGWRF</sequence>
<evidence type="ECO:0000256" key="1">
    <source>
        <dbReference type="SAM" id="SignalP"/>
    </source>
</evidence>
<keyword evidence="1" id="KW-0732">Signal</keyword>
<dbReference type="Proteomes" id="UP001055105">
    <property type="component" value="Unassembled WGS sequence"/>
</dbReference>
<evidence type="ECO:0008006" key="4">
    <source>
        <dbReference type="Google" id="ProtNLM"/>
    </source>
</evidence>
<evidence type="ECO:0000313" key="3">
    <source>
        <dbReference type="Proteomes" id="UP001055105"/>
    </source>
</evidence>
<accession>A0AA37KKG8</accession>
<feature type="chain" id="PRO_5041262909" description="Outer membrane protein beta-barrel domain-containing protein" evidence="1">
    <location>
        <begin position="21"/>
        <end position="228"/>
    </location>
</feature>
<dbReference type="AlphaFoldDB" id="A0AA37KKG8"/>
<organism evidence="2 3">
    <name type="scientific">Alistipes finegoldii</name>
    <dbReference type="NCBI Taxonomy" id="214856"/>
    <lineage>
        <taxon>Bacteria</taxon>
        <taxon>Pseudomonadati</taxon>
        <taxon>Bacteroidota</taxon>
        <taxon>Bacteroidia</taxon>
        <taxon>Bacteroidales</taxon>
        <taxon>Rikenellaceae</taxon>
        <taxon>Alistipes</taxon>
    </lineage>
</organism>
<comment type="caution">
    <text evidence="2">The sequence shown here is derived from an EMBL/GenBank/DDBJ whole genome shotgun (WGS) entry which is preliminary data.</text>
</comment>
<protein>
    <recommendedName>
        <fullName evidence="4">Outer membrane protein beta-barrel domain-containing protein</fullName>
    </recommendedName>
</protein>
<dbReference type="EMBL" id="BQOL01000001">
    <property type="protein sequence ID" value="GKI17582.1"/>
    <property type="molecule type" value="Genomic_DNA"/>
</dbReference>
<feature type="signal peptide" evidence="1">
    <location>
        <begin position="1"/>
        <end position="20"/>
    </location>
</feature>
<evidence type="ECO:0000313" key="2">
    <source>
        <dbReference type="EMBL" id="GKI17582.1"/>
    </source>
</evidence>
<proteinExistence type="predicted"/>
<gene>
    <name evidence="2" type="ORF">CE91St16_04900</name>
</gene>
<name>A0AA37KKG8_9BACT</name>